<keyword evidence="3" id="KW-1185">Reference proteome</keyword>
<dbReference type="EMBL" id="JAADJG010000241">
    <property type="protein sequence ID" value="KAF4450820.1"/>
    <property type="molecule type" value="Genomic_DNA"/>
</dbReference>
<gene>
    <name evidence="2" type="ORF">F53441_6152</name>
</gene>
<dbReference type="OrthoDB" id="5341582at2759"/>
<reference evidence="2" key="1">
    <citation type="submission" date="2020-01" db="EMBL/GenBank/DDBJ databases">
        <title>Identification and distribution of gene clusters putatively required for synthesis of sphingolipid metabolism inhibitors in phylogenetically diverse species of the filamentous fungus Fusarium.</title>
        <authorList>
            <person name="Kim H.-S."/>
            <person name="Busman M."/>
            <person name="Brown D.W."/>
            <person name="Divon H."/>
            <person name="Uhlig S."/>
            <person name="Proctor R.H."/>
        </authorList>
    </citation>
    <scope>NUCLEOTIDE SEQUENCE</scope>
    <source>
        <strain evidence="2">NRRL 53441</strain>
    </source>
</reference>
<evidence type="ECO:0000313" key="3">
    <source>
        <dbReference type="Proteomes" id="UP000605986"/>
    </source>
</evidence>
<sequence>MIAVKELFQRLQRACFETSDEENSDPELGIIEDHIDGYPQFTALIASHRPWFMCRRFDRLRARLLLIKQDKLTVLEQKLREIDKSEETVLFLGMSRVDQNQSRLSTLSEIETALEDYDAFVERAARTFNLMQADRKDIKSLQNWVASTGSIAKDETEYLLHKDELVTPAPVSDNAVKQLESWVESKLTKNWREFRTVRGPAERKIRT</sequence>
<dbReference type="PANTHER" id="PTHR34502:SF5">
    <property type="entry name" value="DUF6594 DOMAIN-CONTAINING PROTEIN"/>
    <property type="match status" value="1"/>
</dbReference>
<evidence type="ECO:0000313" key="2">
    <source>
        <dbReference type="EMBL" id="KAF4450820.1"/>
    </source>
</evidence>
<dbReference type="PANTHER" id="PTHR34502">
    <property type="entry name" value="DUF6594 DOMAIN-CONTAINING PROTEIN-RELATED"/>
    <property type="match status" value="1"/>
</dbReference>
<accession>A0A8H4KGF5</accession>
<organism evidence="2 3">
    <name type="scientific">Fusarium austroafricanum</name>
    <dbReference type="NCBI Taxonomy" id="2364996"/>
    <lineage>
        <taxon>Eukaryota</taxon>
        <taxon>Fungi</taxon>
        <taxon>Dikarya</taxon>
        <taxon>Ascomycota</taxon>
        <taxon>Pezizomycotina</taxon>
        <taxon>Sordariomycetes</taxon>
        <taxon>Hypocreomycetidae</taxon>
        <taxon>Hypocreales</taxon>
        <taxon>Nectriaceae</taxon>
        <taxon>Fusarium</taxon>
        <taxon>Fusarium concolor species complex</taxon>
    </lineage>
</organism>
<dbReference type="AlphaFoldDB" id="A0A8H4KGF5"/>
<comment type="caution">
    <text evidence="2">The sequence shown here is derived from an EMBL/GenBank/DDBJ whole genome shotgun (WGS) entry which is preliminary data.</text>
</comment>
<name>A0A8H4KGF5_9HYPO</name>
<evidence type="ECO:0000259" key="1">
    <source>
        <dbReference type="Pfam" id="PF20237"/>
    </source>
</evidence>
<dbReference type="InterPro" id="IPR046529">
    <property type="entry name" value="DUF6594"/>
</dbReference>
<feature type="domain" description="DUF6594" evidence="1">
    <location>
        <begin position="38"/>
        <end position="193"/>
    </location>
</feature>
<dbReference type="Proteomes" id="UP000605986">
    <property type="component" value="Unassembled WGS sequence"/>
</dbReference>
<proteinExistence type="predicted"/>
<protein>
    <recommendedName>
        <fullName evidence="1">DUF6594 domain-containing protein</fullName>
    </recommendedName>
</protein>
<dbReference type="Pfam" id="PF20237">
    <property type="entry name" value="DUF6594"/>
    <property type="match status" value="1"/>
</dbReference>